<feature type="transmembrane region" description="Helical" evidence="17">
    <location>
        <begin position="327"/>
        <end position="347"/>
    </location>
</feature>
<comment type="catalytic activity">
    <reaction evidence="16">
        <text>Cd(2+)(in) + ATP + H2O = Cd(2+)(out) + ADP + phosphate + H(+)</text>
        <dbReference type="Rhea" id="RHEA:12132"/>
        <dbReference type="ChEBI" id="CHEBI:15377"/>
        <dbReference type="ChEBI" id="CHEBI:15378"/>
        <dbReference type="ChEBI" id="CHEBI:30616"/>
        <dbReference type="ChEBI" id="CHEBI:43474"/>
        <dbReference type="ChEBI" id="CHEBI:48775"/>
        <dbReference type="ChEBI" id="CHEBI:456216"/>
        <dbReference type="EC" id="7.2.2.21"/>
    </reaction>
</comment>
<evidence type="ECO:0000313" key="19">
    <source>
        <dbReference type="EMBL" id="PCF54587.1"/>
    </source>
</evidence>
<dbReference type="NCBIfam" id="TIGR01494">
    <property type="entry name" value="ATPase_P-type"/>
    <property type="match status" value="1"/>
</dbReference>
<feature type="transmembrane region" description="Helical" evidence="17">
    <location>
        <begin position="102"/>
        <end position="119"/>
    </location>
</feature>
<dbReference type="InterPro" id="IPR023298">
    <property type="entry name" value="ATPase_P-typ_TM_dom_sf"/>
</dbReference>
<dbReference type="PANTHER" id="PTHR48085">
    <property type="entry name" value="CADMIUM/ZINC-TRANSPORTING ATPASE HMA2-RELATED"/>
    <property type="match status" value="1"/>
</dbReference>
<dbReference type="InterPro" id="IPR006121">
    <property type="entry name" value="HMA_dom"/>
</dbReference>
<dbReference type="Gene3D" id="2.70.150.10">
    <property type="entry name" value="Calcium-transporting ATPase, cytoplasmic transduction domain A"/>
    <property type="match status" value="1"/>
</dbReference>
<dbReference type="FunFam" id="2.70.150.10:FF:000002">
    <property type="entry name" value="Copper-transporting ATPase 1, putative"/>
    <property type="match status" value="1"/>
</dbReference>
<evidence type="ECO:0000256" key="4">
    <source>
        <dbReference type="ARBA" id="ARBA00022475"/>
    </source>
</evidence>
<dbReference type="SUPFAM" id="SSF56784">
    <property type="entry name" value="HAD-like"/>
    <property type="match status" value="1"/>
</dbReference>
<protein>
    <recommendedName>
        <fullName evidence="15">Cd(2+)-exporting ATPase</fullName>
        <ecNumber evidence="15">7.2.2.21</ecNumber>
    </recommendedName>
</protein>
<dbReference type="Gene3D" id="3.40.1110.10">
    <property type="entry name" value="Calcium-transporting ATPase, cytoplasmic domain N"/>
    <property type="match status" value="1"/>
</dbReference>
<evidence type="ECO:0000256" key="11">
    <source>
        <dbReference type="ARBA" id="ARBA00022967"/>
    </source>
</evidence>
<dbReference type="Gene3D" id="3.40.50.1000">
    <property type="entry name" value="HAD superfamily/HAD-like"/>
    <property type="match status" value="1"/>
</dbReference>
<evidence type="ECO:0000256" key="17">
    <source>
        <dbReference type="RuleBase" id="RU362081"/>
    </source>
</evidence>
<dbReference type="GO" id="GO:0008551">
    <property type="term" value="F:P-type cadmium transporter activity"/>
    <property type="evidence" value="ECO:0007669"/>
    <property type="project" value="UniProtKB-EC"/>
</dbReference>
<dbReference type="PANTHER" id="PTHR48085:SF5">
    <property type="entry name" value="CADMIUM_ZINC-TRANSPORTING ATPASE HMA4-RELATED"/>
    <property type="match status" value="1"/>
</dbReference>
<keyword evidence="14 17" id="KW-0472">Membrane</keyword>
<keyword evidence="3" id="KW-0813">Transport</keyword>
<comment type="subcellular location">
    <subcellularLocation>
        <location evidence="1">Cell membrane</location>
        <topology evidence="1">Multi-pass membrane protein</topology>
    </subcellularLocation>
</comment>
<dbReference type="RefSeq" id="WP_096593195.1">
    <property type="nucleotide sequence ID" value="NZ_MWUU01000011.1"/>
</dbReference>
<dbReference type="SUPFAM" id="SSF81653">
    <property type="entry name" value="Calcium ATPase, transduction domain A"/>
    <property type="match status" value="1"/>
</dbReference>
<keyword evidence="7 17" id="KW-0812">Transmembrane</keyword>
<dbReference type="GO" id="GO:0005524">
    <property type="term" value="F:ATP binding"/>
    <property type="evidence" value="ECO:0007669"/>
    <property type="project" value="UniProtKB-UniRule"/>
</dbReference>
<dbReference type="NCBIfam" id="TIGR01511">
    <property type="entry name" value="ATPase-IB1_Cu"/>
    <property type="match status" value="1"/>
</dbReference>
<dbReference type="GO" id="GO:0016887">
    <property type="term" value="F:ATP hydrolysis activity"/>
    <property type="evidence" value="ECO:0007669"/>
    <property type="project" value="InterPro"/>
</dbReference>
<dbReference type="InterPro" id="IPR036412">
    <property type="entry name" value="HAD-like_sf"/>
</dbReference>
<gene>
    <name evidence="19" type="ORF">B5C08_08920</name>
</gene>
<name>A0A2A4GVS6_9STAP</name>
<keyword evidence="4 17" id="KW-1003">Cell membrane</keyword>
<dbReference type="SUPFAM" id="SSF81665">
    <property type="entry name" value="Calcium ATPase, transmembrane domain M"/>
    <property type="match status" value="1"/>
</dbReference>
<dbReference type="PRINTS" id="PR00119">
    <property type="entry name" value="CATATPASE"/>
</dbReference>
<comment type="similarity">
    <text evidence="2 17">Belongs to the cation transport ATPase (P-type) (TC 3.A.3) family. Type IB subfamily.</text>
</comment>
<dbReference type="Pfam" id="PF00702">
    <property type="entry name" value="Hydrolase"/>
    <property type="match status" value="1"/>
</dbReference>
<dbReference type="Gene3D" id="3.30.70.100">
    <property type="match status" value="1"/>
</dbReference>
<evidence type="ECO:0000256" key="8">
    <source>
        <dbReference type="ARBA" id="ARBA00022723"/>
    </source>
</evidence>
<evidence type="ECO:0000256" key="10">
    <source>
        <dbReference type="ARBA" id="ARBA00022840"/>
    </source>
</evidence>
<comment type="caution">
    <text evidence="19">The sequence shown here is derived from an EMBL/GenBank/DDBJ whole genome shotgun (WGS) entry which is preliminary data.</text>
</comment>
<dbReference type="InterPro" id="IPR018303">
    <property type="entry name" value="ATPase_P-typ_P_site"/>
</dbReference>
<accession>A0A2A4GVS6</accession>
<keyword evidence="9 17" id="KW-0547">Nucleotide-binding</keyword>
<evidence type="ECO:0000256" key="6">
    <source>
        <dbReference type="ARBA" id="ARBA00022553"/>
    </source>
</evidence>
<evidence type="ECO:0000259" key="18">
    <source>
        <dbReference type="PROSITE" id="PS50846"/>
    </source>
</evidence>
<dbReference type="InterPro" id="IPR023299">
    <property type="entry name" value="ATPase_P-typ_cyto_dom_N"/>
</dbReference>
<reference evidence="19 20" key="1">
    <citation type="journal article" date="2017" name="PLoS ONE">
        <title>Development of a real-time PCR for detection of Staphylococcus pseudintermedius using a novel automated comparison of whole-genome sequences.</title>
        <authorList>
            <person name="Verstappen K.M."/>
            <person name="Huijbregts L."/>
            <person name="Spaninks M."/>
            <person name="Wagenaar J.A."/>
            <person name="Fluit A.C."/>
            <person name="Duim B."/>
        </authorList>
    </citation>
    <scope>NUCLEOTIDE SEQUENCE [LARGE SCALE GENOMIC DNA]</scope>
    <source>
        <strain evidence="19 20">215070706401-1</strain>
    </source>
</reference>
<evidence type="ECO:0000256" key="13">
    <source>
        <dbReference type="ARBA" id="ARBA00023065"/>
    </source>
</evidence>
<feature type="transmembrane region" description="Helical" evidence="17">
    <location>
        <begin position="359"/>
        <end position="379"/>
    </location>
</feature>
<dbReference type="Pfam" id="PF00122">
    <property type="entry name" value="E1-E2_ATPase"/>
    <property type="match status" value="1"/>
</dbReference>
<dbReference type="EC" id="7.2.2.21" evidence="15"/>
<dbReference type="InterPro" id="IPR017969">
    <property type="entry name" value="Heavy-metal-associated_CS"/>
</dbReference>
<dbReference type="GO" id="GO:0005886">
    <property type="term" value="C:plasma membrane"/>
    <property type="evidence" value="ECO:0007669"/>
    <property type="project" value="UniProtKB-SubCell"/>
</dbReference>
<dbReference type="InterPro" id="IPR059000">
    <property type="entry name" value="ATPase_P-type_domA"/>
</dbReference>
<dbReference type="PROSITE" id="PS50846">
    <property type="entry name" value="HMA_2"/>
    <property type="match status" value="1"/>
</dbReference>
<dbReference type="InterPro" id="IPR001757">
    <property type="entry name" value="P_typ_ATPase"/>
</dbReference>
<keyword evidence="8 17" id="KW-0479">Metal-binding</keyword>
<keyword evidence="13" id="KW-0406">Ion transport</keyword>
<keyword evidence="6" id="KW-0597">Phosphoprotein</keyword>
<sequence length="724" mass="78405">MIQSRKTYRIEGLSCANCAGKFERNVRGLASVDEAQVNFGASKIYVTGDPTVEELEAAGAFENLKLTLDERKKGSTNTDQSITAQPTSWLDKVKQFYKAHQSICVATLFMLLGYISHLLSGENHMMTILLFVCSILLSGSALLIRGVKNLVHAEFDMHTLMTIAVIGGAIIGQWGEVAAVVILFAMSEALETFSMDKARQSMQSLMDIAPDEATVLRDGQHVKVPVDDIVIGETLYIKPGQKIALDGVVVAGRAAVNQAAITGESMPVEKVEGADVFAGTLNEDGVLEVRVTKTAAHTTLAKMIQLVEEAQLNQTPAQAFIEKFARYYTPAIMVIALLVAIVPPVVLHQSLLTWVYQGLAVLVVGCPCALVIATPISIVSSIGNAAKNGVLIKGGIHLEQISRIRAFAFDKTGTLTMGQPEVTTILPLTEMCDDTDLIGQIAAIESRSDHPLARAIVRYAETNHHHVDQYDVTDFHSQTGQGVTANVAGRQFIIGQPQMFKVAQPTITTQIQQLQEQGNTVILVSVDDVLRMLIAVRDEVREQSQKAIQTLRELGIQHTVMLTGDNEKTARAIAQRLHMTDVKADLMPVDKLNEIEQLKQQYGTVAMVGDGVNDAPALASAAVGIAMGGASTDTALETADIALLSDDMSKLPFTYRLSQKTMRIIKANITFAIAIKLLALLLVIPGWLTLWIAVFSDMGATLIVALNAIRLLYVKVDNPEVTTE</sequence>
<dbReference type="InterPro" id="IPR044492">
    <property type="entry name" value="P_typ_ATPase_HD_dom"/>
</dbReference>
<keyword evidence="12 17" id="KW-1133">Transmembrane helix</keyword>
<dbReference type="InterPro" id="IPR027256">
    <property type="entry name" value="P-typ_ATPase_IB"/>
</dbReference>
<evidence type="ECO:0000256" key="3">
    <source>
        <dbReference type="ARBA" id="ARBA00022448"/>
    </source>
</evidence>
<proteinExistence type="inferred from homology"/>
<dbReference type="NCBIfam" id="TIGR01525">
    <property type="entry name" value="ATPase-IB_hvy"/>
    <property type="match status" value="1"/>
</dbReference>
<dbReference type="InterPro" id="IPR008250">
    <property type="entry name" value="ATPase_P-typ_transduc_dom_A_sf"/>
</dbReference>
<evidence type="ECO:0000256" key="7">
    <source>
        <dbReference type="ARBA" id="ARBA00022692"/>
    </source>
</evidence>
<evidence type="ECO:0000256" key="16">
    <source>
        <dbReference type="ARBA" id="ARBA00049338"/>
    </source>
</evidence>
<dbReference type="Pfam" id="PF00403">
    <property type="entry name" value="HMA"/>
    <property type="match status" value="1"/>
</dbReference>
<dbReference type="PROSITE" id="PS01047">
    <property type="entry name" value="HMA_1"/>
    <property type="match status" value="1"/>
</dbReference>
<evidence type="ECO:0000313" key="20">
    <source>
        <dbReference type="Proteomes" id="UP000218335"/>
    </source>
</evidence>
<feature type="transmembrane region" description="Helical" evidence="17">
    <location>
        <begin position="125"/>
        <end position="143"/>
    </location>
</feature>
<evidence type="ECO:0000256" key="9">
    <source>
        <dbReference type="ARBA" id="ARBA00022741"/>
    </source>
</evidence>
<evidence type="ECO:0000256" key="2">
    <source>
        <dbReference type="ARBA" id="ARBA00006024"/>
    </source>
</evidence>
<dbReference type="EMBL" id="MWUU01000011">
    <property type="protein sequence ID" value="PCF54587.1"/>
    <property type="molecule type" value="Genomic_DNA"/>
</dbReference>
<dbReference type="GO" id="GO:0046872">
    <property type="term" value="F:metal ion binding"/>
    <property type="evidence" value="ECO:0007669"/>
    <property type="project" value="UniProtKB-KW"/>
</dbReference>
<evidence type="ECO:0000256" key="5">
    <source>
        <dbReference type="ARBA" id="ARBA00022539"/>
    </source>
</evidence>
<dbReference type="SFLD" id="SFLDG00002">
    <property type="entry name" value="C1.7:_P-type_atpase_like"/>
    <property type="match status" value="1"/>
</dbReference>
<feature type="transmembrane region" description="Helical" evidence="17">
    <location>
        <begin position="690"/>
        <end position="709"/>
    </location>
</feature>
<dbReference type="SFLD" id="SFLDS00003">
    <property type="entry name" value="Haloacid_Dehalogenase"/>
    <property type="match status" value="1"/>
</dbReference>
<dbReference type="PROSITE" id="PS00154">
    <property type="entry name" value="ATPASE_E1_E2"/>
    <property type="match status" value="1"/>
</dbReference>
<evidence type="ECO:0000256" key="15">
    <source>
        <dbReference type="ARBA" id="ARBA00039103"/>
    </source>
</evidence>
<keyword evidence="5" id="KW-0104">Cadmium</keyword>
<keyword evidence="11" id="KW-1278">Translocase</keyword>
<dbReference type="InterPro" id="IPR036163">
    <property type="entry name" value="HMA_dom_sf"/>
</dbReference>
<dbReference type="Proteomes" id="UP000218335">
    <property type="component" value="Unassembled WGS sequence"/>
</dbReference>
<dbReference type="AlphaFoldDB" id="A0A2A4GVS6"/>
<dbReference type="InterPro" id="IPR023214">
    <property type="entry name" value="HAD_sf"/>
</dbReference>
<dbReference type="CDD" id="cd00371">
    <property type="entry name" value="HMA"/>
    <property type="match status" value="1"/>
</dbReference>
<evidence type="ECO:0000256" key="1">
    <source>
        <dbReference type="ARBA" id="ARBA00004651"/>
    </source>
</evidence>
<dbReference type="InterPro" id="IPR051014">
    <property type="entry name" value="Cation_Transport_ATPase_IB"/>
</dbReference>
<feature type="transmembrane region" description="Helical" evidence="17">
    <location>
        <begin position="664"/>
        <end position="684"/>
    </location>
</feature>
<dbReference type="SFLD" id="SFLDF00027">
    <property type="entry name" value="p-type_atpase"/>
    <property type="match status" value="1"/>
</dbReference>
<dbReference type="SUPFAM" id="SSF55008">
    <property type="entry name" value="HMA, heavy metal-associated domain"/>
    <property type="match status" value="1"/>
</dbReference>
<dbReference type="PROSITE" id="PS01229">
    <property type="entry name" value="COF_2"/>
    <property type="match status" value="1"/>
</dbReference>
<evidence type="ECO:0000256" key="14">
    <source>
        <dbReference type="ARBA" id="ARBA00023136"/>
    </source>
</evidence>
<feature type="domain" description="HMA" evidence="18">
    <location>
        <begin position="4"/>
        <end position="67"/>
    </location>
</feature>
<keyword evidence="10 17" id="KW-0067">ATP-binding</keyword>
<dbReference type="PRINTS" id="PR00941">
    <property type="entry name" value="CDATPASE"/>
</dbReference>
<organism evidence="19 20">
    <name type="scientific">Staphylococcus delphini</name>
    <dbReference type="NCBI Taxonomy" id="53344"/>
    <lineage>
        <taxon>Bacteria</taxon>
        <taxon>Bacillati</taxon>
        <taxon>Bacillota</taxon>
        <taxon>Bacilli</taxon>
        <taxon>Bacillales</taxon>
        <taxon>Staphylococcaceae</taxon>
        <taxon>Staphylococcus</taxon>
        <taxon>Staphylococcus intermedius group</taxon>
    </lineage>
</organism>
<evidence type="ECO:0000256" key="12">
    <source>
        <dbReference type="ARBA" id="ARBA00022989"/>
    </source>
</evidence>